<evidence type="ECO:0000313" key="2">
    <source>
        <dbReference type="Proteomes" id="UP001154240"/>
    </source>
</evidence>
<dbReference type="EMBL" id="JAPHEH010000001">
    <property type="protein sequence ID" value="MDG4476428.1"/>
    <property type="molecule type" value="Genomic_DNA"/>
</dbReference>
<dbReference type="Pfam" id="PF14334">
    <property type="entry name" value="DUF4390"/>
    <property type="match status" value="1"/>
</dbReference>
<gene>
    <name evidence="1" type="ORF">OLX77_09700</name>
</gene>
<reference evidence="1" key="2">
    <citation type="submission" date="2022-10" db="EMBL/GenBank/DDBJ databases">
        <authorList>
            <person name="Aronson H.S."/>
        </authorList>
    </citation>
    <scope>NUCLEOTIDE SEQUENCE</scope>
    <source>
        <strain evidence="1">RS19-109</strain>
    </source>
</reference>
<protein>
    <submittedName>
        <fullName evidence="1">DUF4390 domain-containing protein</fullName>
    </submittedName>
</protein>
<reference evidence="1" key="1">
    <citation type="journal article" date="2022" name="bioRxiv">
        <title>Thiovibrio frasassiensisgen. nov., sp. nov., an autotrophic, elemental sulfur disproportionating bacterium isolated from sulfidic karst sediment, and proposal of Thiovibrionaceae fam. nov.</title>
        <authorList>
            <person name="Aronson H."/>
            <person name="Thomas C."/>
            <person name="Bhattacharyya M."/>
            <person name="Eckstein S."/>
            <person name="Jensen S."/>
            <person name="Barco R."/>
            <person name="Macalady J."/>
            <person name="Amend J."/>
        </authorList>
    </citation>
    <scope>NUCLEOTIDE SEQUENCE</scope>
    <source>
        <strain evidence="1">RS19-109</strain>
    </source>
</reference>
<dbReference type="InterPro" id="IPR025500">
    <property type="entry name" value="DUF4390"/>
</dbReference>
<sequence length="190" mass="21907">MSKRYLRGVASLLLALAIFFGGGESALAQNATIEELIVTNSSTDLLLFLTVNNAFTKQMEEGIRNGIPVTFSFYVKLEHKRMWMNQEFVSLQFDHTLSYDTLKEEYSIVRSELPGQTFRTKTLGEAKKAMAQLNGPPISPLKLLQPEAGYLLRVKARLAEKTLPLYFHHVIPFWSLWDFETEWYTVEFRY</sequence>
<keyword evidence="2" id="KW-1185">Reference proteome</keyword>
<accession>A0A9X4MJ24</accession>
<proteinExistence type="predicted"/>
<evidence type="ECO:0000313" key="1">
    <source>
        <dbReference type="EMBL" id="MDG4476428.1"/>
    </source>
</evidence>
<comment type="caution">
    <text evidence="1">The sequence shown here is derived from an EMBL/GenBank/DDBJ whole genome shotgun (WGS) entry which is preliminary data.</text>
</comment>
<organism evidence="1 2">
    <name type="scientific">Thiovibrio frasassiensis</name>
    <dbReference type="NCBI Taxonomy" id="2984131"/>
    <lineage>
        <taxon>Bacteria</taxon>
        <taxon>Pseudomonadati</taxon>
        <taxon>Thermodesulfobacteriota</taxon>
        <taxon>Desulfobulbia</taxon>
        <taxon>Desulfobulbales</taxon>
        <taxon>Thiovibrionaceae</taxon>
        <taxon>Thiovibrio</taxon>
    </lineage>
</organism>
<dbReference type="Proteomes" id="UP001154240">
    <property type="component" value="Unassembled WGS sequence"/>
</dbReference>
<dbReference type="AlphaFoldDB" id="A0A9X4MJ24"/>
<name>A0A9X4MJ24_9BACT</name>
<dbReference type="RefSeq" id="WP_307633395.1">
    <property type="nucleotide sequence ID" value="NZ_JAPHEH010000001.1"/>
</dbReference>